<organism evidence="2 3">
    <name type="scientific">Bifidobacterium leontopitheci</name>
    <dbReference type="NCBI Taxonomy" id="2650774"/>
    <lineage>
        <taxon>Bacteria</taxon>
        <taxon>Bacillati</taxon>
        <taxon>Actinomycetota</taxon>
        <taxon>Actinomycetes</taxon>
        <taxon>Bifidobacteriales</taxon>
        <taxon>Bifidobacteriaceae</taxon>
        <taxon>Bifidobacterium</taxon>
    </lineage>
</organism>
<protein>
    <submittedName>
        <fullName evidence="2">Uncharacterized protein</fullName>
    </submittedName>
</protein>
<reference evidence="2 3" key="1">
    <citation type="submission" date="2019-09" db="EMBL/GenBank/DDBJ databases">
        <title>Characterization of the phylogenetic diversity of two novel species belonging to the genus Bifidobacterium: Bifidobacterium cebidarum sp. nov. and Bifidobacterium leontopitheci sp. nov.</title>
        <authorList>
            <person name="Lugli G.A."/>
            <person name="Duranti S."/>
            <person name="Milani C."/>
            <person name="Turroni F."/>
            <person name="Ventura M."/>
        </authorList>
    </citation>
    <scope>NUCLEOTIDE SEQUENCE [LARGE SCALE GENOMIC DNA]</scope>
    <source>
        <strain evidence="2 3">LMG 31471</strain>
    </source>
</reference>
<gene>
    <name evidence="2" type="ORF">F7D09_1075</name>
</gene>
<evidence type="ECO:0000256" key="1">
    <source>
        <dbReference type="SAM" id="MobiDB-lite"/>
    </source>
</evidence>
<dbReference type="EMBL" id="WBVT01000013">
    <property type="protein sequence ID" value="KAB7790389.1"/>
    <property type="molecule type" value="Genomic_DNA"/>
</dbReference>
<name>A0A6I1GLW3_9BIFI</name>
<evidence type="ECO:0000313" key="3">
    <source>
        <dbReference type="Proteomes" id="UP000441772"/>
    </source>
</evidence>
<dbReference type="Proteomes" id="UP000441772">
    <property type="component" value="Unassembled WGS sequence"/>
</dbReference>
<comment type="caution">
    <text evidence="2">The sequence shown here is derived from an EMBL/GenBank/DDBJ whole genome shotgun (WGS) entry which is preliminary data.</text>
</comment>
<sequence length="55" mass="5725">MKKQYEQPMMSVRSLGIVDVICASNMTGGTNGSGNNNGEGELDGESANTFSLGLN</sequence>
<proteinExistence type="predicted"/>
<dbReference type="AlphaFoldDB" id="A0A6I1GLW3"/>
<feature type="compositionally biased region" description="Polar residues" evidence="1">
    <location>
        <begin position="46"/>
        <end position="55"/>
    </location>
</feature>
<evidence type="ECO:0000313" key="2">
    <source>
        <dbReference type="EMBL" id="KAB7790389.1"/>
    </source>
</evidence>
<keyword evidence="3" id="KW-1185">Reference proteome</keyword>
<accession>A0A6I1GLW3</accession>
<feature type="region of interest" description="Disordered" evidence="1">
    <location>
        <begin position="28"/>
        <end position="55"/>
    </location>
</feature>